<organism evidence="2 3">
    <name type="scientific">Pseudoclavibacter chungangensis</name>
    <dbReference type="NCBI Taxonomy" id="587635"/>
    <lineage>
        <taxon>Bacteria</taxon>
        <taxon>Bacillati</taxon>
        <taxon>Actinomycetota</taxon>
        <taxon>Actinomycetes</taxon>
        <taxon>Micrococcales</taxon>
        <taxon>Microbacteriaceae</taxon>
        <taxon>Pseudoclavibacter</taxon>
    </lineage>
</organism>
<dbReference type="OrthoDB" id="5119162at2"/>
<dbReference type="InterPro" id="IPR029068">
    <property type="entry name" value="Glyas_Bleomycin-R_OHBP_Dase"/>
</dbReference>
<accession>A0A7J5C1K9</accession>
<dbReference type="Pfam" id="PF00903">
    <property type="entry name" value="Glyoxalase"/>
    <property type="match status" value="1"/>
</dbReference>
<protein>
    <recommendedName>
        <fullName evidence="1">Glyoxalase/fosfomycin resistance/dioxygenase domain-containing protein</fullName>
    </recommendedName>
</protein>
<dbReference type="Gene3D" id="3.10.180.10">
    <property type="entry name" value="2,3-Dihydroxybiphenyl 1,2-Dioxygenase, domain 1"/>
    <property type="match status" value="1"/>
</dbReference>
<evidence type="ECO:0000313" key="3">
    <source>
        <dbReference type="Proteomes" id="UP000467240"/>
    </source>
</evidence>
<dbReference type="RefSeq" id="WP_068478672.1">
    <property type="nucleotide sequence ID" value="NZ_JACCFV010000001.1"/>
</dbReference>
<feature type="domain" description="Glyoxalase/fosfomycin resistance/dioxygenase" evidence="1">
    <location>
        <begin position="6"/>
        <end position="101"/>
    </location>
</feature>
<comment type="caution">
    <text evidence="2">The sequence shown here is derived from an EMBL/GenBank/DDBJ whole genome shotgun (WGS) entry which is preliminary data.</text>
</comment>
<sequence>MKLELLFLPTTDLDATLATYRDLGFEEVWREGDSTAAITLPGSEVQIMLDSNDPTAVAGPMLVVDNVQTFHDARPAALEVLQAPAEIPDGFMATYRDAGGTTIYVLDQSTAG</sequence>
<keyword evidence="3" id="KW-1185">Reference proteome</keyword>
<evidence type="ECO:0000259" key="1">
    <source>
        <dbReference type="Pfam" id="PF00903"/>
    </source>
</evidence>
<reference evidence="2 3" key="1">
    <citation type="submission" date="2019-09" db="EMBL/GenBank/DDBJ databases">
        <title>Phylogeny of genus Pseudoclavibacter and closely related genus.</title>
        <authorList>
            <person name="Li Y."/>
        </authorList>
    </citation>
    <scope>NUCLEOTIDE SEQUENCE [LARGE SCALE GENOMIC DNA]</scope>
    <source>
        <strain evidence="2 3">DSM 23821</strain>
    </source>
</reference>
<dbReference type="InterPro" id="IPR004360">
    <property type="entry name" value="Glyas_Fos-R_dOase_dom"/>
</dbReference>
<proteinExistence type="predicted"/>
<dbReference type="AlphaFoldDB" id="A0A7J5C1K9"/>
<gene>
    <name evidence="2" type="ORF">F8O01_04990</name>
</gene>
<dbReference type="SUPFAM" id="SSF54593">
    <property type="entry name" value="Glyoxalase/Bleomycin resistance protein/Dihydroxybiphenyl dioxygenase"/>
    <property type="match status" value="1"/>
</dbReference>
<dbReference type="Proteomes" id="UP000467240">
    <property type="component" value="Unassembled WGS sequence"/>
</dbReference>
<name>A0A7J5C1K9_9MICO</name>
<evidence type="ECO:0000313" key="2">
    <source>
        <dbReference type="EMBL" id="KAB1659622.1"/>
    </source>
</evidence>
<dbReference type="EMBL" id="WBJZ01000005">
    <property type="protein sequence ID" value="KAB1659622.1"/>
    <property type="molecule type" value="Genomic_DNA"/>
</dbReference>